<feature type="region of interest" description="Disordered" evidence="1">
    <location>
        <begin position="86"/>
        <end position="119"/>
    </location>
</feature>
<evidence type="ECO:0000313" key="4">
    <source>
        <dbReference type="Proteomes" id="UP001189429"/>
    </source>
</evidence>
<keyword evidence="2" id="KW-0812">Transmembrane</keyword>
<feature type="compositionally biased region" description="Low complexity" evidence="1">
    <location>
        <begin position="102"/>
        <end position="115"/>
    </location>
</feature>
<comment type="caution">
    <text evidence="3">The sequence shown here is derived from an EMBL/GenBank/DDBJ whole genome shotgun (WGS) entry which is preliminary data.</text>
</comment>
<organism evidence="3 4">
    <name type="scientific">Prorocentrum cordatum</name>
    <dbReference type="NCBI Taxonomy" id="2364126"/>
    <lineage>
        <taxon>Eukaryota</taxon>
        <taxon>Sar</taxon>
        <taxon>Alveolata</taxon>
        <taxon>Dinophyceae</taxon>
        <taxon>Prorocentrales</taxon>
        <taxon>Prorocentraceae</taxon>
        <taxon>Prorocentrum</taxon>
    </lineage>
</organism>
<keyword evidence="2" id="KW-1133">Transmembrane helix</keyword>
<name>A0ABN9QP40_9DINO</name>
<evidence type="ECO:0000256" key="2">
    <source>
        <dbReference type="SAM" id="Phobius"/>
    </source>
</evidence>
<gene>
    <name evidence="3" type="ORF">PCOR1329_LOCUS13641</name>
</gene>
<dbReference type="EMBL" id="CAUYUJ010004036">
    <property type="protein sequence ID" value="CAK0807907.1"/>
    <property type="molecule type" value="Genomic_DNA"/>
</dbReference>
<dbReference type="Proteomes" id="UP001189429">
    <property type="component" value="Unassembled WGS sequence"/>
</dbReference>
<keyword evidence="4" id="KW-1185">Reference proteome</keyword>
<evidence type="ECO:0000256" key="1">
    <source>
        <dbReference type="SAM" id="MobiDB-lite"/>
    </source>
</evidence>
<feature type="transmembrane region" description="Helical" evidence="2">
    <location>
        <begin position="59"/>
        <end position="82"/>
    </location>
</feature>
<evidence type="ECO:0000313" key="3">
    <source>
        <dbReference type="EMBL" id="CAK0807907.1"/>
    </source>
</evidence>
<protein>
    <submittedName>
        <fullName evidence="3">Uncharacterized protein</fullName>
    </submittedName>
</protein>
<reference evidence="3" key="1">
    <citation type="submission" date="2023-10" db="EMBL/GenBank/DDBJ databases">
        <authorList>
            <person name="Chen Y."/>
            <person name="Shah S."/>
            <person name="Dougan E. K."/>
            <person name="Thang M."/>
            <person name="Chan C."/>
        </authorList>
    </citation>
    <scope>NUCLEOTIDE SEQUENCE [LARGE SCALE GENOMIC DNA]</scope>
</reference>
<keyword evidence="2" id="KW-0472">Membrane</keyword>
<proteinExistence type="predicted"/>
<sequence>METSKELAGPTLQDFEDAREELLQAAEEGSTAHAEARALLRNEASAPTRRRCLGTSPCLVCAGVTALIVVSVSGAAGVWLAMDDGRGGPSARSRGLSAPLVSGQSAAGSGAGAASTRGDVMGSPCDSPLCRAEARLDDVKRWDGWTRVVPFLVTGTETTGTTTETTTTTETVTQTTTTTTTSTTTTTTTPCVVLEEGDDCYKEVLHVLYDMRENPDSRDGLSLWSSFEDVQSWLHENESKSKCMGACECQVVPIDSHCYSSLVFARGTGIREHPEWYPSLTEDSSTYGSADFQKYLWEHANETECPRPCRAFPRSDPSLFCWSLSRQWSYEADVMRAQLAAGAGIFGCDGFAVVSEEEWSIGWGPGGRIGELNTLSFPGAPVGVSKDGTAGNAQLFMNAWDTILDRTLVLDFDWAIKVDPDAVVVPDRVRDHVRDKTGSNVFVRNCEGATWQLMFGSLETISRGGLQVYKEGRYRCRNELDWYSWGEDFFLDKCFLHLGVGSTNDLSIISDGVCHGVDCNDGWAAAFHPFKGSNEWMNCWNTVKNNLGGPPHPPLP</sequence>
<accession>A0ABN9QP40</accession>